<dbReference type="RefSeq" id="WP_045749024.1">
    <property type="nucleotide sequence ID" value="NZ_FUZK01000003.1"/>
</dbReference>
<feature type="transmembrane region" description="Helical" evidence="1">
    <location>
        <begin position="16"/>
        <end position="32"/>
    </location>
</feature>
<accession>A0A061A9B0</accession>
<evidence type="ECO:0000313" key="4">
    <source>
        <dbReference type="Proteomes" id="UP000032434"/>
    </source>
</evidence>
<protein>
    <recommendedName>
        <fullName evidence="2">SHOCT domain-containing protein</fullName>
    </recommendedName>
</protein>
<name>A0A061A9B0_9MOLU</name>
<reference evidence="4" key="1">
    <citation type="submission" date="2014-05" db="EMBL/GenBank/DDBJ databases">
        <authorList>
            <person name="Kube M."/>
        </authorList>
    </citation>
    <scope>NUCLEOTIDE SEQUENCE [LARGE SCALE GENOMIC DNA]</scope>
</reference>
<dbReference type="EMBL" id="LK028559">
    <property type="protein sequence ID" value="CDR30480.1"/>
    <property type="molecule type" value="Genomic_DNA"/>
</dbReference>
<dbReference type="Proteomes" id="UP000032434">
    <property type="component" value="Chromosome 1"/>
</dbReference>
<feature type="domain" description="SHOCT" evidence="2">
    <location>
        <begin position="81"/>
        <end position="108"/>
    </location>
</feature>
<dbReference type="KEGG" id="aoc:Aocu_04070"/>
<dbReference type="PATRIC" id="fig|35623.3.peg.407"/>
<dbReference type="InterPro" id="IPR018649">
    <property type="entry name" value="SHOCT"/>
</dbReference>
<gene>
    <name evidence="3" type="ORF">Aocu_04070</name>
</gene>
<proteinExistence type="predicted"/>
<dbReference type="HOGENOM" id="CLU_172297_0_0_14"/>
<dbReference type="InParanoid" id="A0A061A9B0"/>
<keyword evidence="1" id="KW-0472">Membrane</keyword>
<organism evidence="3 4">
    <name type="scientific">Acholeplasma oculi</name>
    <dbReference type="NCBI Taxonomy" id="35623"/>
    <lineage>
        <taxon>Bacteria</taxon>
        <taxon>Bacillati</taxon>
        <taxon>Mycoplasmatota</taxon>
        <taxon>Mollicutes</taxon>
        <taxon>Acholeplasmatales</taxon>
        <taxon>Acholeplasmataceae</taxon>
        <taxon>Acholeplasma</taxon>
    </lineage>
</organism>
<sequence length="111" mass="12516">MDIVAIVLICVKKWKAALICSVIGVFFMLFAIPFIPLWWISGIIYAITIMVSVVNLKSEEKKTAEPAKPVSAHVFIGDRETQLNKARSMYLKGLISDDEYEDIKRKILAAE</sequence>
<dbReference type="AlphaFoldDB" id="A0A061A9B0"/>
<keyword evidence="4" id="KW-1185">Reference proteome</keyword>
<keyword evidence="1" id="KW-0812">Transmembrane</keyword>
<dbReference type="STRING" id="35623.Aocu_04070"/>
<dbReference type="Pfam" id="PF09851">
    <property type="entry name" value="SHOCT"/>
    <property type="match status" value="1"/>
</dbReference>
<keyword evidence="1" id="KW-1133">Transmembrane helix</keyword>
<evidence type="ECO:0000256" key="1">
    <source>
        <dbReference type="SAM" id="Phobius"/>
    </source>
</evidence>
<evidence type="ECO:0000313" key="3">
    <source>
        <dbReference type="EMBL" id="CDR30480.1"/>
    </source>
</evidence>
<evidence type="ECO:0000259" key="2">
    <source>
        <dbReference type="Pfam" id="PF09851"/>
    </source>
</evidence>
<feature type="transmembrane region" description="Helical" evidence="1">
    <location>
        <begin position="38"/>
        <end position="56"/>
    </location>
</feature>